<dbReference type="EMBL" id="JBHSFP010000031">
    <property type="protein sequence ID" value="MFC4535468.1"/>
    <property type="molecule type" value="Genomic_DNA"/>
</dbReference>
<feature type="domain" description="FAD dependent oxidoreductase" evidence="2">
    <location>
        <begin position="6"/>
        <end position="362"/>
    </location>
</feature>
<sequence length="399" mass="42031">MHETCDVTIVGGGVIGCAIADRLCTEGLQVIIVEAGDKLGDGASSSAMGGIISETDDSCFTPLGEITRHSRRLYPAWLREIEERSGVPVPLLRTGAIQVALDAEEMRRLETRVFPRWAATGSDVRRLGRDELLKREPLLSPQVRGGYLLPSEPALEPVTLMSSLSSALRLHREARVKTGSRAVAVRPDAGGAVVVLDNGVTLRSAAAVIAGGHLSGALIPRLARFLFPVKGEAMEVRPPDHRHAYPLRHHVYSIVDLGGSRCPAYAVPRISGRLSAGVSYDVGVSVPRPTLANQAMIRRGLAALIPAAARWPAIRHCAGIRPATADDLPLVGPADADGRVVLATGHHGLGITLAPATAEMVSAVLGTTPMTPRLRRHLAVCGPGRFMRGGASGAATGLD</sequence>
<dbReference type="Proteomes" id="UP001596004">
    <property type="component" value="Unassembled WGS sequence"/>
</dbReference>
<evidence type="ECO:0000259" key="2">
    <source>
        <dbReference type="Pfam" id="PF01266"/>
    </source>
</evidence>
<evidence type="ECO:0000256" key="1">
    <source>
        <dbReference type="ARBA" id="ARBA00023002"/>
    </source>
</evidence>
<name>A0ABV9CRT4_9ACTN</name>
<dbReference type="Gene3D" id="3.50.50.60">
    <property type="entry name" value="FAD/NAD(P)-binding domain"/>
    <property type="match status" value="1"/>
</dbReference>
<dbReference type="SUPFAM" id="SSF54373">
    <property type="entry name" value="FAD-linked reductases, C-terminal domain"/>
    <property type="match status" value="1"/>
</dbReference>
<dbReference type="InterPro" id="IPR006076">
    <property type="entry name" value="FAD-dep_OxRdtase"/>
</dbReference>
<accession>A0ABV9CRT4</accession>
<keyword evidence="4" id="KW-1185">Reference proteome</keyword>
<protein>
    <submittedName>
        <fullName evidence="3">NAD(P)/FAD-dependent oxidoreductase</fullName>
        <ecNumber evidence="3">1.-.-.-</ecNumber>
    </submittedName>
</protein>
<dbReference type="EC" id="1.-.-.-" evidence="3"/>
<reference evidence="4" key="1">
    <citation type="journal article" date="2019" name="Int. J. Syst. Evol. Microbiol.">
        <title>The Global Catalogue of Microorganisms (GCM) 10K type strain sequencing project: providing services to taxonomists for standard genome sequencing and annotation.</title>
        <authorList>
            <consortium name="The Broad Institute Genomics Platform"/>
            <consortium name="The Broad Institute Genome Sequencing Center for Infectious Disease"/>
            <person name="Wu L."/>
            <person name="Ma J."/>
        </authorList>
    </citation>
    <scope>NUCLEOTIDE SEQUENCE [LARGE SCALE GENOMIC DNA]</scope>
    <source>
        <strain evidence="4">CGMCC 4.7132</strain>
    </source>
</reference>
<dbReference type="PANTHER" id="PTHR13847">
    <property type="entry name" value="SARCOSINE DEHYDROGENASE-RELATED"/>
    <property type="match status" value="1"/>
</dbReference>
<keyword evidence="1 3" id="KW-0560">Oxidoreductase</keyword>
<proteinExistence type="predicted"/>
<gene>
    <name evidence="3" type="ORF">ACFO60_32290</name>
</gene>
<dbReference type="InterPro" id="IPR036188">
    <property type="entry name" value="FAD/NAD-bd_sf"/>
</dbReference>
<organism evidence="3 4">
    <name type="scientific">Sphaerisporangium dianthi</name>
    <dbReference type="NCBI Taxonomy" id="1436120"/>
    <lineage>
        <taxon>Bacteria</taxon>
        <taxon>Bacillati</taxon>
        <taxon>Actinomycetota</taxon>
        <taxon>Actinomycetes</taxon>
        <taxon>Streptosporangiales</taxon>
        <taxon>Streptosporangiaceae</taxon>
        <taxon>Sphaerisporangium</taxon>
    </lineage>
</organism>
<dbReference type="RefSeq" id="WP_380848082.1">
    <property type="nucleotide sequence ID" value="NZ_JBHSFP010000031.1"/>
</dbReference>
<dbReference type="Gene3D" id="3.30.9.10">
    <property type="entry name" value="D-Amino Acid Oxidase, subunit A, domain 2"/>
    <property type="match status" value="1"/>
</dbReference>
<dbReference type="Pfam" id="PF01266">
    <property type="entry name" value="DAO"/>
    <property type="match status" value="1"/>
</dbReference>
<comment type="caution">
    <text evidence="3">The sequence shown here is derived from an EMBL/GenBank/DDBJ whole genome shotgun (WGS) entry which is preliminary data.</text>
</comment>
<evidence type="ECO:0000313" key="3">
    <source>
        <dbReference type="EMBL" id="MFC4535468.1"/>
    </source>
</evidence>
<dbReference type="PANTHER" id="PTHR13847:SF289">
    <property type="entry name" value="GLYCINE OXIDASE"/>
    <property type="match status" value="1"/>
</dbReference>
<dbReference type="SUPFAM" id="SSF51905">
    <property type="entry name" value="FAD/NAD(P)-binding domain"/>
    <property type="match status" value="1"/>
</dbReference>
<dbReference type="GO" id="GO:0016491">
    <property type="term" value="F:oxidoreductase activity"/>
    <property type="evidence" value="ECO:0007669"/>
    <property type="project" value="UniProtKB-KW"/>
</dbReference>
<evidence type="ECO:0000313" key="4">
    <source>
        <dbReference type="Proteomes" id="UP001596004"/>
    </source>
</evidence>